<comment type="caution">
    <text evidence="1">The sequence shown here is derived from an EMBL/GenBank/DDBJ whole genome shotgun (WGS) entry which is preliminary data.</text>
</comment>
<organism evidence="1 2">
    <name type="scientific">Durusdinium trenchii</name>
    <dbReference type="NCBI Taxonomy" id="1381693"/>
    <lineage>
        <taxon>Eukaryota</taxon>
        <taxon>Sar</taxon>
        <taxon>Alveolata</taxon>
        <taxon>Dinophyceae</taxon>
        <taxon>Suessiales</taxon>
        <taxon>Symbiodiniaceae</taxon>
        <taxon>Durusdinium</taxon>
    </lineage>
</organism>
<evidence type="ECO:0000313" key="1">
    <source>
        <dbReference type="EMBL" id="CAK9006507.1"/>
    </source>
</evidence>
<gene>
    <name evidence="1" type="ORF">SCF082_LOCUS9055</name>
</gene>
<protein>
    <submittedName>
        <fullName evidence="1">Uncharacterized protein</fullName>
    </submittedName>
</protein>
<evidence type="ECO:0000313" key="2">
    <source>
        <dbReference type="Proteomes" id="UP001642464"/>
    </source>
</evidence>
<sequence>MDHHNTDYVDFEFLGSSHDIPARIPAAAVYGFRPLLPGDLANQMRHAQLEAQAERIARGLASGSPSACTSSRSSACPSTSCRSVGGGGRWARRARSSAPGIYVWVAIEASGEGEKGRSLALNQLRYLQVMCGLESVQWFLTVMVA</sequence>
<name>A0ABP0IWQ6_9DINO</name>
<proteinExistence type="predicted"/>
<dbReference type="EMBL" id="CAXAMM010005224">
    <property type="protein sequence ID" value="CAK9006507.1"/>
    <property type="molecule type" value="Genomic_DNA"/>
</dbReference>
<reference evidence="1 2" key="1">
    <citation type="submission" date="2024-02" db="EMBL/GenBank/DDBJ databases">
        <authorList>
            <person name="Chen Y."/>
            <person name="Shah S."/>
            <person name="Dougan E. K."/>
            <person name="Thang M."/>
            <person name="Chan C."/>
        </authorList>
    </citation>
    <scope>NUCLEOTIDE SEQUENCE [LARGE SCALE GENOMIC DNA]</scope>
</reference>
<keyword evidence="2" id="KW-1185">Reference proteome</keyword>
<accession>A0ABP0IWQ6</accession>
<dbReference type="Proteomes" id="UP001642464">
    <property type="component" value="Unassembled WGS sequence"/>
</dbReference>